<dbReference type="Pfam" id="PF00969">
    <property type="entry name" value="MHC_II_beta"/>
    <property type="match status" value="1"/>
</dbReference>
<dbReference type="GO" id="GO:0042613">
    <property type="term" value="C:MHC class II protein complex"/>
    <property type="evidence" value="ECO:0007669"/>
    <property type="project" value="InterPro"/>
</dbReference>
<feature type="domain" description="SOCS box" evidence="6">
    <location>
        <begin position="598"/>
        <end position="651"/>
    </location>
</feature>
<dbReference type="PANTHER" id="PTHR12245:SF15">
    <property type="entry name" value="SPRY DOMAIN-CONTAINING SOCS BOX PROTEIN 2-LIKE ISOFORM X1"/>
    <property type="match status" value="1"/>
</dbReference>
<organism evidence="8 9">
    <name type="scientific">Scophthalmus maximus</name>
    <name type="common">Turbot</name>
    <name type="synonym">Psetta maxima</name>
    <dbReference type="NCBI Taxonomy" id="52904"/>
    <lineage>
        <taxon>Eukaryota</taxon>
        <taxon>Metazoa</taxon>
        <taxon>Chordata</taxon>
        <taxon>Craniata</taxon>
        <taxon>Vertebrata</taxon>
        <taxon>Euteleostomi</taxon>
        <taxon>Actinopterygii</taxon>
        <taxon>Neopterygii</taxon>
        <taxon>Teleostei</taxon>
        <taxon>Neoteleostei</taxon>
        <taxon>Acanthomorphata</taxon>
        <taxon>Carangaria</taxon>
        <taxon>Pleuronectiformes</taxon>
        <taxon>Pleuronectoidei</taxon>
        <taxon>Scophthalmidae</taxon>
        <taxon>Scophthalmus</taxon>
    </lineage>
</organism>
<dbReference type="SMART" id="SM00449">
    <property type="entry name" value="SPRY"/>
    <property type="match status" value="1"/>
</dbReference>
<evidence type="ECO:0008006" key="10">
    <source>
        <dbReference type="Google" id="ProtNLM"/>
    </source>
</evidence>
<dbReference type="PANTHER" id="PTHR12245">
    <property type="entry name" value="SPRY DOMAIN CONTAINING SOCS BOX PROTEIN"/>
    <property type="match status" value="1"/>
</dbReference>
<keyword evidence="4" id="KW-0732">Signal</keyword>
<dbReference type="InterPro" id="IPR013783">
    <property type="entry name" value="Ig-like_fold"/>
</dbReference>
<dbReference type="EMBL" id="VEVO01000002">
    <property type="protein sequence ID" value="KAF0045393.1"/>
    <property type="molecule type" value="Genomic_DNA"/>
</dbReference>
<dbReference type="InterPro" id="IPR050672">
    <property type="entry name" value="FBXO45-Fsn/SPSB_families"/>
</dbReference>
<dbReference type="InterPro" id="IPR003877">
    <property type="entry name" value="SPRY_dom"/>
</dbReference>
<dbReference type="SMART" id="SM00969">
    <property type="entry name" value="SOCS_box"/>
    <property type="match status" value="1"/>
</dbReference>
<dbReference type="CDD" id="cd03716">
    <property type="entry name" value="SOCS_ASB_like"/>
    <property type="match status" value="1"/>
</dbReference>
<dbReference type="PROSITE" id="PS50225">
    <property type="entry name" value="SOCS"/>
    <property type="match status" value="1"/>
</dbReference>
<dbReference type="GO" id="GO:0019005">
    <property type="term" value="C:SCF ubiquitin ligase complex"/>
    <property type="evidence" value="ECO:0007669"/>
    <property type="project" value="TreeGrafter"/>
</dbReference>
<dbReference type="SMART" id="SM00407">
    <property type="entry name" value="IGc1"/>
    <property type="match status" value="1"/>
</dbReference>
<evidence type="ECO:0000256" key="1">
    <source>
        <dbReference type="ARBA" id="ARBA00004906"/>
    </source>
</evidence>
<feature type="domain" description="B30.2/SPRY" evidence="5">
    <location>
        <begin position="392"/>
        <end position="608"/>
    </location>
</feature>
<reference evidence="8 9" key="1">
    <citation type="submission" date="2019-06" db="EMBL/GenBank/DDBJ databases">
        <title>Draft genomes of female and male turbot (Scophthalmus maximus).</title>
        <authorList>
            <person name="Xu H."/>
            <person name="Xu X.-W."/>
            <person name="Shao C."/>
            <person name="Chen S."/>
        </authorList>
    </citation>
    <scope>NUCLEOTIDE SEQUENCE [LARGE SCALE GENOMIC DNA]</scope>
    <source>
        <strain evidence="8">Ysfricsl-2016a</strain>
        <tissue evidence="8">Blood</tissue>
    </source>
</reference>
<dbReference type="PROSITE" id="PS50188">
    <property type="entry name" value="B302_SPRY"/>
    <property type="match status" value="1"/>
</dbReference>
<dbReference type="Gene3D" id="1.10.750.20">
    <property type="entry name" value="SOCS box"/>
    <property type="match status" value="1"/>
</dbReference>
<dbReference type="Pfam" id="PF07654">
    <property type="entry name" value="C1-set"/>
    <property type="match status" value="1"/>
</dbReference>
<dbReference type="Proteomes" id="UP000438429">
    <property type="component" value="Unassembled WGS sequence"/>
</dbReference>
<dbReference type="InterPro" id="IPR007110">
    <property type="entry name" value="Ig-like_dom"/>
</dbReference>
<dbReference type="InterPro" id="IPR013320">
    <property type="entry name" value="ConA-like_dom_sf"/>
</dbReference>
<dbReference type="InterPro" id="IPR014745">
    <property type="entry name" value="MHC_II_a/b_N"/>
</dbReference>
<dbReference type="InterPro" id="IPR043136">
    <property type="entry name" value="B30.2/SPRY_sf"/>
</dbReference>
<name>A0A6A4THG1_SCOMX</name>
<dbReference type="InterPro" id="IPR011162">
    <property type="entry name" value="MHC_I/II-like_Ag-recog"/>
</dbReference>
<dbReference type="GO" id="GO:0043161">
    <property type="term" value="P:proteasome-mediated ubiquitin-dependent protein catabolic process"/>
    <property type="evidence" value="ECO:0007669"/>
    <property type="project" value="TreeGrafter"/>
</dbReference>
<gene>
    <name evidence="8" type="ORF">F2P81_001922</name>
</gene>
<comment type="similarity">
    <text evidence="2">Belongs to the SPSB family.</text>
</comment>
<comment type="caution">
    <text evidence="8">The sequence shown here is derived from an EMBL/GenBank/DDBJ whole genome shotgun (WGS) entry which is preliminary data.</text>
</comment>
<dbReference type="Gene3D" id="3.10.320.10">
    <property type="entry name" value="Class II Histocompatibility Antigen, M Beta Chain, Chain B, domain 1"/>
    <property type="match status" value="1"/>
</dbReference>
<dbReference type="InterPro" id="IPR003597">
    <property type="entry name" value="Ig_C1-set"/>
</dbReference>
<dbReference type="Pfam" id="PF00622">
    <property type="entry name" value="SPRY"/>
    <property type="match status" value="1"/>
</dbReference>
<dbReference type="SUPFAM" id="SSF54452">
    <property type="entry name" value="MHC antigen-recognition domain"/>
    <property type="match status" value="2"/>
</dbReference>
<dbReference type="InterPro" id="IPR000353">
    <property type="entry name" value="MHC_II_b_N"/>
</dbReference>
<dbReference type="InterPro" id="IPR001870">
    <property type="entry name" value="B30.2/SPRY"/>
</dbReference>
<dbReference type="InterPro" id="IPR036179">
    <property type="entry name" value="Ig-like_dom_sf"/>
</dbReference>
<evidence type="ECO:0000256" key="4">
    <source>
        <dbReference type="SAM" id="SignalP"/>
    </source>
</evidence>
<dbReference type="Gene3D" id="2.60.40.10">
    <property type="entry name" value="Immunoglobulins"/>
    <property type="match status" value="1"/>
</dbReference>
<dbReference type="GO" id="GO:0019882">
    <property type="term" value="P:antigen processing and presentation"/>
    <property type="evidence" value="ECO:0007669"/>
    <property type="project" value="InterPro"/>
</dbReference>
<dbReference type="InterPro" id="IPR001496">
    <property type="entry name" value="SOCS_box"/>
</dbReference>
<proteinExistence type="inferred from homology"/>
<dbReference type="Gene3D" id="2.60.120.920">
    <property type="match status" value="1"/>
</dbReference>
<dbReference type="FunFam" id="1.10.750.20:FF:000001">
    <property type="entry name" value="Ankyrin repeat and SOCS box containing 1"/>
    <property type="match status" value="1"/>
</dbReference>
<evidence type="ECO:0000256" key="2">
    <source>
        <dbReference type="ARBA" id="ARBA00010910"/>
    </source>
</evidence>
<dbReference type="PROSITE" id="PS50835">
    <property type="entry name" value="IG_LIKE"/>
    <property type="match status" value="1"/>
</dbReference>
<dbReference type="GO" id="GO:0006955">
    <property type="term" value="P:immune response"/>
    <property type="evidence" value="ECO:0007669"/>
    <property type="project" value="InterPro"/>
</dbReference>
<protein>
    <recommendedName>
        <fullName evidence="10">Ig-like domain-containing protein</fullName>
    </recommendedName>
</protein>
<evidence type="ECO:0000259" key="5">
    <source>
        <dbReference type="PROSITE" id="PS50188"/>
    </source>
</evidence>
<sequence length="651" mass="72342">MLISCAGMRHSVVIILILTTRCTFSQAAHEYITVVGCFDNGPTEVTAVFNAEELMYADFERQVIEYTVPPFLMLDPGEVLKDIAVYKNAKKVKNLCLAIMAYCRAEEKNPPEEKDAFFIYGLIRCQFTSTQDVVYLEQIYFNKKLIGQYNSSLGKFVGYKKYTKKVADNLNKNPSMLKQERKNEEKCRIHVPLAYYVFSKTVEPYVRLRSAELISSRHPIVLICSVYNFYPKNIRVTWLRNGEPRTSDVTFTDELANGNWLYQIHSHLEYTPRLGEKITCMVEHASFKDPKHYDWDPMPESDRVKIAVGTAGLLLGSVVLLAGVIYYKRNRTGRVLVPVSSSVTTLSSDPACVQLCRPFAPMGLSLSGWLYSRAGDSPPSSSSAFPPLAVHTSSRLAVTLNSSPVSPGDSRSHWSSGHRSPHFLLSACKERATRSPVELSSDGVRAEVGVKGGLHVWEVLWNPDHRGSHAVMGISRQDCPLQAAGYNVLVGGDAQSWGWELQTNQLWHGGNSVGLYPGKMRRCHSEAAEDFKPQTYTSDTKVSQAPLPIPERVLLVLDADAGTLGFVVDGSFLGVAFKDLPRGVELFPAVSSVRGGASIRLRYLNGATRDPPALMALCGLSIRQFLGQQRLNQTDKLPLPPLLQNYLLSSH</sequence>
<comment type="pathway">
    <text evidence="1">Protein modification; protein ubiquitination.</text>
</comment>
<evidence type="ECO:0000259" key="6">
    <source>
        <dbReference type="PROSITE" id="PS50225"/>
    </source>
</evidence>
<feature type="domain" description="Ig-like" evidence="7">
    <location>
        <begin position="204"/>
        <end position="286"/>
    </location>
</feature>
<dbReference type="SMART" id="SM00921">
    <property type="entry name" value="MHC_II_beta"/>
    <property type="match status" value="1"/>
</dbReference>
<accession>A0A6A4THG1</accession>
<dbReference type="SUPFAM" id="SSF48726">
    <property type="entry name" value="Immunoglobulin"/>
    <property type="match status" value="1"/>
</dbReference>
<dbReference type="UniPathway" id="UPA00143"/>
<feature type="chain" id="PRO_5025597506" description="Ig-like domain-containing protein" evidence="4">
    <location>
        <begin position="28"/>
        <end position="651"/>
    </location>
</feature>
<dbReference type="GO" id="GO:0016567">
    <property type="term" value="P:protein ubiquitination"/>
    <property type="evidence" value="ECO:0007669"/>
    <property type="project" value="UniProtKB-UniPathway"/>
</dbReference>
<evidence type="ECO:0000256" key="3">
    <source>
        <dbReference type="ARBA" id="ARBA00023180"/>
    </source>
</evidence>
<evidence type="ECO:0000313" key="8">
    <source>
        <dbReference type="EMBL" id="KAF0045393.1"/>
    </source>
</evidence>
<dbReference type="SUPFAM" id="SSF49899">
    <property type="entry name" value="Concanavalin A-like lectins/glucanases"/>
    <property type="match status" value="1"/>
</dbReference>
<dbReference type="Pfam" id="PF07525">
    <property type="entry name" value="SOCS_box"/>
    <property type="match status" value="1"/>
</dbReference>
<evidence type="ECO:0000259" key="7">
    <source>
        <dbReference type="PROSITE" id="PS50835"/>
    </source>
</evidence>
<feature type="signal peptide" evidence="4">
    <location>
        <begin position="1"/>
        <end position="27"/>
    </location>
</feature>
<evidence type="ECO:0000313" key="9">
    <source>
        <dbReference type="Proteomes" id="UP000438429"/>
    </source>
</evidence>
<keyword evidence="3" id="KW-0325">Glycoprotein</keyword>
<dbReference type="AlphaFoldDB" id="A0A6A4THG1"/>